<evidence type="ECO:0000313" key="2">
    <source>
        <dbReference type="Proteomes" id="UP000305709"/>
    </source>
</evidence>
<dbReference type="InterPro" id="IPR029069">
    <property type="entry name" value="HotDog_dom_sf"/>
</dbReference>
<dbReference type="EMBL" id="VDFV01000008">
    <property type="protein sequence ID" value="TNC72409.1"/>
    <property type="molecule type" value="Genomic_DNA"/>
</dbReference>
<accession>A0A5C4NJ34</accession>
<sequence>MYPLFRLAFQLWRHRADPPLPLLGMHESRHVCWPWDLDIFLELNNGRTLTLYDLGRIPWFRRIGLHPVLRQERWQVAIVGASVRWRRRVHAMERLTMRTRALGWDERFLYSEQALWRADGECASHVLIRAAVSNAQGIVPTARVLAALGHDAPSPPLPPWAAEWVVAESLRPWPPMAGDAAAPPLSR</sequence>
<dbReference type="CDD" id="cd00586">
    <property type="entry name" value="4HBT"/>
    <property type="match status" value="1"/>
</dbReference>
<dbReference type="RefSeq" id="WP_139081192.1">
    <property type="nucleotide sequence ID" value="NZ_VDFV01000008.1"/>
</dbReference>
<dbReference type="InterPro" id="IPR051490">
    <property type="entry name" value="THEM6_lcsJ_thioesterase"/>
</dbReference>
<name>A0A5C4NJ34_9RHOB</name>
<gene>
    <name evidence="1" type="ORF">FHG71_08450</name>
</gene>
<dbReference type="SUPFAM" id="SSF54637">
    <property type="entry name" value="Thioesterase/thiol ester dehydrase-isomerase"/>
    <property type="match status" value="1"/>
</dbReference>
<reference evidence="1 2" key="1">
    <citation type="submission" date="2019-06" db="EMBL/GenBank/DDBJ databases">
        <authorList>
            <person name="Jiang L."/>
        </authorList>
    </citation>
    <scope>NUCLEOTIDE SEQUENCE [LARGE SCALE GENOMIC DNA]</scope>
    <source>
        <strain evidence="1 2">YIM 48858</strain>
    </source>
</reference>
<keyword evidence="2" id="KW-1185">Reference proteome</keyword>
<organism evidence="1 2">
    <name type="scientific">Rubellimicrobium roseum</name>
    <dbReference type="NCBI Taxonomy" id="687525"/>
    <lineage>
        <taxon>Bacteria</taxon>
        <taxon>Pseudomonadati</taxon>
        <taxon>Pseudomonadota</taxon>
        <taxon>Alphaproteobacteria</taxon>
        <taxon>Rhodobacterales</taxon>
        <taxon>Roseobacteraceae</taxon>
        <taxon>Rubellimicrobium</taxon>
    </lineage>
</organism>
<protein>
    <submittedName>
        <fullName evidence="1">Acyl-CoA thioesterase</fullName>
    </submittedName>
</protein>
<dbReference type="OrthoDB" id="3727779at2"/>
<comment type="caution">
    <text evidence="1">The sequence shown here is derived from an EMBL/GenBank/DDBJ whole genome shotgun (WGS) entry which is preliminary data.</text>
</comment>
<dbReference type="PANTHER" id="PTHR12475">
    <property type="match status" value="1"/>
</dbReference>
<dbReference type="AlphaFoldDB" id="A0A5C4NJ34"/>
<dbReference type="Proteomes" id="UP000305709">
    <property type="component" value="Unassembled WGS sequence"/>
</dbReference>
<dbReference type="PANTHER" id="PTHR12475:SF4">
    <property type="entry name" value="PROTEIN THEM6"/>
    <property type="match status" value="1"/>
</dbReference>
<dbReference type="Pfam" id="PF13279">
    <property type="entry name" value="4HBT_2"/>
    <property type="match status" value="1"/>
</dbReference>
<proteinExistence type="predicted"/>
<evidence type="ECO:0000313" key="1">
    <source>
        <dbReference type="EMBL" id="TNC72409.1"/>
    </source>
</evidence>
<dbReference type="Gene3D" id="3.10.129.10">
    <property type="entry name" value="Hotdog Thioesterase"/>
    <property type="match status" value="1"/>
</dbReference>